<dbReference type="GO" id="GO:0016020">
    <property type="term" value="C:membrane"/>
    <property type="evidence" value="ECO:0007669"/>
    <property type="project" value="TreeGrafter"/>
</dbReference>
<dbReference type="PANTHER" id="PTHR43798:SF33">
    <property type="entry name" value="HYDROLASE, PUTATIVE (AFU_ORTHOLOGUE AFUA_2G14860)-RELATED"/>
    <property type="match status" value="1"/>
</dbReference>
<accession>A0A494RMN5</accession>
<evidence type="ECO:0000259" key="4">
    <source>
        <dbReference type="Pfam" id="PF00561"/>
    </source>
</evidence>
<organism evidence="5 6">
    <name type="scientific">Brevundimonas naejangsanensis</name>
    <dbReference type="NCBI Taxonomy" id="588932"/>
    <lineage>
        <taxon>Bacteria</taxon>
        <taxon>Pseudomonadati</taxon>
        <taxon>Pseudomonadota</taxon>
        <taxon>Alphaproteobacteria</taxon>
        <taxon>Caulobacterales</taxon>
        <taxon>Caulobacteraceae</taxon>
        <taxon>Brevundimonas</taxon>
    </lineage>
</organism>
<dbReference type="GO" id="GO:0008233">
    <property type="term" value="F:peptidase activity"/>
    <property type="evidence" value="ECO:0007669"/>
    <property type="project" value="InterPro"/>
</dbReference>
<dbReference type="PRINTS" id="PR00111">
    <property type="entry name" value="ABHYDROLASE"/>
</dbReference>
<name>A0A494RMN5_9CAUL</name>
<dbReference type="OrthoDB" id="9779853at2"/>
<dbReference type="Gene3D" id="3.40.50.1820">
    <property type="entry name" value="alpha/beta hydrolase"/>
    <property type="match status" value="1"/>
</dbReference>
<dbReference type="SUPFAM" id="SSF53474">
    <property type="entry name" value="alpha/beta-Hydrolases"/>
    <property type="match status" value="1"/>
</dbReference>
<dbReference type="InterPro" id="IPR002410">
    <property type="entry name" value="Peptidase_S33"/>
</dbReference>
<protein>
    <submittedName>
        <fullName evidence="5">Alpha/beta hydrolase</fullName>
    </submittedName>
</protein>
<dbReference type="EMBL" id="CP032707">
    <property type="protein sequence ID" value="AYG95282.1"/>
    <property type="molecule type" value="Genomic_DNA"/>
</dbReference>
<evidence type="ECO:0000313" key="5">
    <source>
        <dbReference type="EMBL" id="AYG95282.1"/>
    </source>
</evidence>
<dbReference type="InterPro" id="IPR000073">
    <property type="entry name" value="AB_hydrolase_1"/>
</dbReference>
<feature type="chain" id="PRO_5019812134" evidence="3">
    <location>
        <begin position="25"/>
        <end position="314"/>
    </location>
</feature>
<dbReference type="GO" id="GO:0006508">
    <property type="term" value="P:proteolysis"/>
    <property type="evidence" value="ECO:0007669"/>
    <property type="project" value="InterPro"/>
</dbReference>
<dbReference type="Pfam" id="PF00561">
    <property type="entry name" value="Abhydrolase_1"/>
    <property type="match status" value="1"/>
</dbReference>
<keyword evidence="3" id="KW-0732">Signal</keyword>
<dbReference type="PANTHER" id="PTHR43798">
    <property type="entry name" value="MONOACYLGLYCEROL LIPASE"/>
    <property type="match status" value="1"/>
</dbReference>
<keyword evidence="6" id="KW-1185">Reference proteome</keyword>
<evidence type="ECO:0000256" key="2">
    <source>
        <dbReference type="ARBA" id="ARBA00022801"/>
    </source>
</evidence>
<evidence type="ECO:0000256" key="3">
    <source>
        <dbReference type="SAM" id="SignalP"/>
    </source>
</evidence>
<dbReference type="RefSeq" id="WP_121482429.1">
    <property type="nucleotide sequence ID" value="NZ_CP032707.1"/>
</dbReference>
<feature type="domain" description="AB hydrolase-1" evidence="4">
    <location>
        <begin position="56"/>
        <end position="301"/>
    </location>
</feature>
<reference evidence="5 6" key="1">
    <citation type="submission" date="2018-10" db="EMBL/GenBank/DDBJ databases">
        <title>Complete genome sequence of Brevundimonas naejangsanensis BRV3.</title>
        <authorList>
            <person name="Berrios L."/>
            <person name="Ely B."/>
        </authorList>
    </citation>
    <scope>NUCLEOTIDE SEQUENCE [LARGE SCALE GENOMIC DNA]</scope>
    <source>
        <strain evidence="5 6">BRV3</strain>
    </source>
</reference>
<dbReference type="InterPro" id="IPR029058">
    <property type="entry name" value="AB_hydrolase_fold"/>
</dbReference>
<gene>
    <name evidence="5" type="ORF">D8I30_08895</name>
</gene>
<sequence>MILRSLLISLGALAVLSSPTAARAEPRADLAPGEHQAIVNGVRLWYRVAGQGEGTPVVFLHGGPGQGSQTFARFAGPQLEPHLRMVYLDQRGAGRSERPWNDAYSLELMVDDLEQLRRAWGVERIAVVGHSFGSILALEYAARHPEHTARVVLTAAPSDLPAAMELQCDRLERQDPELYAQAVAQRPADLGARCNAFAAGRAFIDAAMFPDPAVMTLVDETDATDGMRNTGEVGRALFGAGGLMNYRFDGHARLTMPVLIVAGLADFQTGVEPQRALAARLPDGRILEYPGRGHFMFVEDPERFAADLVAFLGR</sequence>
<feature type="signal peptide" evidence="3">
    <location>
        <begin position="1"/>
        <end position="24"/>
    </location>
</feature>
<evidence type="ECO:0000256" key="1">
    <source>
        <dbReference type="ARBA" id="ARBA00010088"/>
    </source>
</evidence>
<keyword evidence="2 5" id="KW-0378">Hydrolase</keyword>
<dbReference type="InterPro" id="IPR050266">
    <property type="entry name" value="AB_hydrolase_sf"/>
</dbReference>
<dbReference type="PRINTS" id="PR00793">
    <property type="entry name" value="PROAMNOPTASE"/>
</dbReference>
<dbReference type="AlphaFoldDB" id="A0A494RMN5"/>
<dbReference type="Proteomes" id="UP000276984">
    <property type="component" value="Chromosome"/>
</dbReference>
<comment type="similarity">
    <text evidence="1">Belongs to the peptidase S33 family.</text>
</comment>
<proteinExistence type="inferred from homology"/>
<evidence type="ECO:0000313" key="6">
    <source>
        <dbReference type="Proteomes" id="UP000276984"/>
    </source>
</evidence>